<comment type="caution">
    <text evidence="1">The sequence shown here is derived from an EMBL/GenBank/DDBJ whole genome shotgun (WGS) entry which is preliminary data.</text>
</comment>
<dbReference type="AlphaFoldDB" id="A0AAN9NAW3"/>
<proteinExistence type="predicted"/>
<accession>A0AAN9NAW3</accession>
<dbReference type="EMBL" id="JAYMYR010000004">
    <property type="protein sequence ID" value="KAK7369571.1"/>
    <property type="molecule type" value="Genomic_DNA"/>
</dbReference>
<reference evidence="1 2" key="1">
    <citation type="submission" date="2024-01" db="EMBL/GenBank/DDBJ databases">
        <title>The genomes of 5 underutilized Papilionoideae crops provide insights into root nodulation and disease resistanc.</title>
        <authorList>
            <person name="Jiang F."/>
        </authorList>
    </citation>
    <scope>NUCLEOTIDE SEQUENCE [LARGE SCALE GENOMIC DNA]</scope>
    <source>
        <strain evidence="1">JINMINGXINNONG_FW02</strain>
        <tissue evidence="1">Leaves</tissue>
    </source>
</reference>
<dbReference type="Proteomes" id="UP001374584">
    <property type="component" value="Unassembled WGS sequence"/>
</dbReference>
<organism evidence="1 2">
    <name type="scientific">Phaseolus coccineus</name>
    <name type="common">Scarlet runner bean</name>
    <name type="synonym">Phaseolus multiflorus</name>
    <dbReference type="NCBI Taxonomy" id="3886"/>
    <lineage>
        <taxon>Eukaryota</taxon>
        <taxon>Viridiplantae</taxon>
        <taxon>Streptophyta</taxon>
        <taxon>Embryophyta</taxon>
        <taxon>Tracheophyta</taxon>
        <taxon>Spermatophyta</taxon>
        <taxon>Magnoliopsida</taxon>
        <taxon>eudicotyledons</taxon>
        <taxon>Gunneridae</taxon>
        <taxon>Pentapetalae</taxon>
        <taxon>rosids</taxon>
        <taxon>fabids</taxon>
        <taxon>Fabales</taxon>
        <taxon>Fabaceae</taxon>
        <taxon>Papilionoideae</taxon>
        <taxon>50 kb inversion clade</taxon>
        <taxon>NPAAA clade</taxon>
        <taxon>indigoferoid/millettioid clade</taxon>
        <taxon>Phaseoleae</taxon>
        <taxon>Phaseolus</taxon>
    </lineage>
</organism>
<gene>
    <name evidence="1" type="ORF">VNO80_11612</name>
</gene>
<protein>
    <submittedName>
        <fullName evidence="1">Uncharacterized protein</fullName>
    </submittedName>
</protein>
<keyword evidence="2" id="KW-1185">Reference proteome</keyword>
<evidence type="ECO:0000313" key="2">
    <source>
        <dbReference type="Proteomes" id="UP001374584"/>
    </source>
</evidence>
<name>A0AAN9NAW3_PHACN</name>
<evidence type="ECO:0000313" key="1">
    <source>
        <dbReference type="EMBL" id="KAK7369571.1"/>
    </source>
</evidence>
<sequence>MSEEIQEIRSLISSDNKFKKSLGYSSLLQFQQHSCVNASSLQSLAHSAQSIISSIVFDIFDDHDEEIEAVTDDVVSILGSFDHRLSALETGMQTITDDAVSILGSFDHRLSALETGMQGLCDFNCGRILFGIVSVHK</sequence>